<dbReference type="InterPro" id="IPR029058">
    <property type="entry name" value="AB_hydrolase_fold"/>
</dbReference>
<keyword evidence="3" id="KW-0378">Hydrolase</keyword>
<dbReference type="PANTHER" id="PTHR43798">
    <property type="entry name" value="MONOACYLGLYCEROL LIPASE"/>
    <property type="match status" value="1"/>
</dbReference>
<evidence type="ECO:0000256" key="1">
    <source>
        <dbReference type="SAM" id="MobiDB-lite"/>
    </source>
</evidence>
<proteinExistence type="predicted"/>
<dbReference type="GO" id="GO:0016020">
    <property type="term" value="C:membrane"/>
    <property type="evidence" value="ECO:0007669"/>
    <property type="project" value="TreeGrafter"/>
</dbReference>
<dbReference type="Proteomes" id="UP000324065">
    <property type="component" value="Unassembled WGS sequence"/>
</dbReference>
<evidence type="ECO:0000313" key="4">
    <source>
        <dbReference type="Proteomes" id="UP000324065"/>
    </source>
</evidence>
<evidence type="ECO:0000313" key="3">
    <source>
        <dbReference type="EMBL" id="KAA5607416.1"/>
    </source>
</evidence>
<dbReference type="AlphaFoldDB" id="A0A5M6IGI1"/>
<keyword evidence="4" id="KW-1185">Reference proteome</keyword>
<dbReference type="InterPro" id="IPR000073">
    <property type="entry name" value="AB_hydrolase_1"/>
</dbReference>
<evidence type="ECO:0000259" key="2">
    <source>
        <dbReference type="Pfam" id="PF00561"/>
    </source>
</evidence>
<gene>
    <name evidence="3" type="ORF">F1188_01225</name>
</gene>
<feature type="region of interest" description="Disordered" evidence="1">
    <location>
        <begin position="200"/>
        <end position="220"/>
    </location>
</feature>
<accession>A0A5M6IGI1</accession>
<dbReference type="SUPFAM" id="SSF53474">
    <property type="entry name" value="alpha/beta-Hydrolases"/>
    <property type="match status" value="1"/>
</dbReference>
<dbReference type="EMBL" id="VWPJ01000001">
    <property type="protein sequence ID" value="KAA5607416.1"/>
    <property type="molecule type" value="Genomic_DNA"/>
</dbReference>
<reference evidence="3 4" key="1">
    <citation type="submission" date="2019-09" db="EMBL/GenBank/DDBJ databases">
        <title>Genome sequence of Roseospira marina, one of the more divergent members of the non-sulfur purple photosynthetic bacterial family, the Rhodospirillaceae.</title>
        <authorList>
            <person name="Meyer T."/>
            <person name="Kyndt J."/>
        </authorList>
    </citation>
    <scope>NUCLEOTIDE SEQUENCE [LARGE SCALE GENOMIC DNA]</scope>
    <source>
        <strain evidence="3 4">DSM 15113</strain>
    </source>
</reference>
<feature type="region of interest" description="Disordered" evidence="1">
    <location>
        <begin position="87"/>
        <end position="109"/>
    </location>
</feature>
<dbReference type="Pfam" id="PF00561">
    <property type="entry name" value="Abhydrolase_1"/>
    <property type="match status" value="1"/>
</dbReference>
<feature type="region of interest" description="Disordered" evidence="1">
    <location>
        <begin position="22"/>
        <end position="58"/>
    </location>
</feature>
<protein>
    <submittedName>
        <fullName evidence="3">Alpha/beta hydrolase</fullName>
    </submittedName>
</protein>
<feature type="domain" description="AB hydrolase-1" evidence="2">
    <location>
        <begin position="153"/>
        <end position="278"/>
    </location>
</feature>
<dbReference type="PANTHER" id="PTHR43798:SF33">
    <property type="entry name" value="HYDROLASE, PUTATIVE (AFU_ORTHOLOGUE AFUA_2G14860)-RELATED"/>
    <property type="match status" value="1"/>
</dbReference>
<dbReference type="GO" id="GO:0016787">
    <property type="term" value="F:hydrolase activity"/>
    <property type="evidence" value="ECO:0007669"/>
    <property type="project" value="UniProtKB-KW"/>
</dbReference>
<feature type="compositionally biased region" description="Low complexity" evidence="1">
    <location>
        <begin position="22"/>
        <end position="35"/>
    </location>
</feature>
<dbReference type="OrthoDB" id="5492442at2"/>
<comment type="caution">
    <text evidence="3">The sequence shown here is derived from an EMBL/GenBank/DDBJ whole genome shotgun (WGS) entry which is preliminary data.</text>
</comment>
<dbReference type="Gene3D" id="3.40.50.1820">
    <property type="entry name" value="alpha/beta hydrolase"/>
    <property type="match status" value="1"/>
</dbReference>
<sequence length="440" mass="47462">MPPTSDSPFRGASSLIGVLRVQGGRQRRGAGQSRACLPPRKRLSRTPRAGLKPTGIPTGTLLAREETHDRTDRRVGTDVGARLAAADSMTRVPPSVSSESCLGGPLSDQRILDPRGRGLVHLERMIPGPDGGASELFLSGWQPARMRPGEGPPPLLCVHGSTFPGHATFDLPLDGVSFLELLAALGQPAYAVDLPSYGRSQRSNAMERGPSASPPQTRSPEAMAAVAAALNVLRRETGHARIALLGWSWGAALCAALAGQDPDAVARLVLVGPQWFHERPPIIAPGATSIGAYRWVPLPDMRPRRMNGTPPSEHESLVPDAWLETWERAVLDSDPVARFRTPPAIRAPNGTIQDSLDSWCIGDVPYDPKAVRAPSLLVVGEWDQETPPDQARGLFHALSSAQVRRLVLLGRAGHWTVLDRRRNELVHCVHSFLSERLEAS</sequence>
<name>A0A5M6IGI1_9PROT</name>
<dbReference type="InterPro" id="IPR050266">
    <property type="entry name" value="AB_hydrolase_sf"/>
</dbReference>
<organism evidence="3 4">
    <name type="scientific">Roseospira marina</name>
    <dbReference type="NCBI Taxonomy" id="140057"/>
    <lineage>
        <taxon>Bacteria</taxon>
        <taxon>Pseudomonadati</taxon>
        <taxon>Pseudomonadota</taxon>
        <taxon>Alphaproteobacteria</taxon>
        <taxon>Rhodospirillales</taxon>
        <taxon>Rhodospirillaceae</taxon>
        <taxon>Roseospira</taxon>
    </lineage>
</organism>